<keyword evidence="4 9" id="KW-0812">Transmembrane</keyword>
<dbReference type="AlphaFoldDB" id="A0A6A6RS86"/>
<dbReference type="Gene3D" id="1.20.1250.20">
    <property type="entry name" value="MFS general substrate transporter like domains"/>
    <property type="match status" value="1"/>
</dbReference>
<comment type="similarity">
    <text evidence="7">Belongs to the major facilitator superfamily. DHA1 family. Polyamines/proton antiporter (TC 2.A.1.2.16) subfamily.</text>
</comment>
<keyword evidence="2" id="KW-0813">Transport</keyword>
<feature type="domain" description="Major facilitator superfamily (MFS) profile" evidence="10">
    <location>
        <begin position="71"/>
        <end position="505"/>
    </location>
</feature>
<feature type="transmembrane region" description="Helical" evidence="9">
    <location>
        <begin position="136"/>
        <end position="154"/>
    </location>
</feature>
<dbReference type="InterPro" id="IPR020846">
    <property type="entry name" value="MFS_dom"/>
</dbReference>
<feature type="transmembrane region" description="Helical" evidence="9">
    <location>
        <begin position="194"/>
        <end position="217"/>
    </location>
</feature>
<evidence type="ECO:0000256" key="4">
    <source>
        <dbReference type="ARBA" id="ARBA00022692"/>
    </source>
</evidence>
<feature type="region of interest" description="Disordered" evidence="8">
    <location>
        <begin position="526"/>
        <end position="547"/>
    </location>
</feature>
<feature type="transmembrane region" description="Helical" evidence="9">
    <location>
        <begin position="476"/>
        <end position="496"/>
    </location>
</feature>
<reference evidence="11" key="1">
    <citation type="journal article" date="2020" name="Stud. Mycol.">
        <title>101 Dothideomycetes genomes: a test case for predicting lifestyles and emergence of pathogens.</title>
        <authorList>
            <person name="Haridas S."/>
            <person name="Albert R."/>
            <person name="Binder M."/>
            <person name="Bloem J."/>
            <person name="Labutti K."/>
            <person name="Salamov A."/>
            <person name="Andreopoulos B."/>
            <person name="Baker S."/>
            <person name="Barry K."/>
            <person name="Bills G."/>
            <person name="Bluhm B."/>
            <person name="Cannon C."/>
            <person name="Castanera R."/>
            <person name="Culley D."/>
            <person name="Daum C."/>
            <person name="Ezra D."/>
            <person name="Gonzalez J."/>
            <person name="Henrissat B."/>
            <person name="Kuo A."/>
            <person name="Liang C."/>
            <person name="Lipzen A."/>
            <person name="Lutzoni F."/>
            <person name="Magnuson J."/>
            <person name="Mondo S."/>
            <person name="Nolan M."/>
            <person name="Ohm R."/>
            <person name="Pangilinan J."/>
            <person name="Park H.-J."/>
            <person name="Ramirez L."/>
            <person name="Alfaro M."/>
            <person name="Sun H."/>
            <person name="Tritt A."/>
            <person name="Yoshinaga Y."/>
            <person name="Zwiers L.-H."/>
            <person name="Turgeon B."/>
            <person name="Goodwin S."/>
            <person name="Spatafora J."/>
            <person name="Crous P."/>
            <person name="Grigoriev I."/>
        </authorList>
    </citation>
    <scope>NUCLEOTIDE SEQUENCE</scope>
    <source>
        <strain evidence="11">CBS 473.64</strain>
    </source>
</reference>
<feature type="transmembrane region" description="Helical" evidence="9">
    <location>
        <begin position="341"/>
        <end position="362"/>
    </location>
</feature>
<evidence type="ECO:0000259" key="10">
    <source>
        <dbReference type="PROSITE" id="PS50850"/>
    </source>
</evidence>
<keyword evidence="6 9" id="KW-0472">Membrane</keyword>
<feature type="transmembrane region" description="Helical" evidence="9">
    <location>
        <begin position="166"/>
        <end position="187"/>
    </location>
</feature>
<dbReference type="PROSITE" id="PS50850">
    <property type="entry name" value="MFS"/>
    <property type="match status" value="1"/>
</dbReference>
<feature type="transmembrane region" description="Helical" evidence="9">
    <location>
        <begin position="69"/>
        <end position="94"/>
    </location>
</feature>
<protein>
    <submittedName>
        <fullName evidence="11">MFS multidrug transporter-like protein</fullName>
    </submittedName>
</protein>
<keyword evidence="5 9" id="KW-1133">Transmembrane helix</keyword>
<evidence type="ECO:0000256" key="3">
    <source>
        <dbReference type="ARBA" id="ARBA00022475"/>
    </source>
</evidence>
<dbReference type="OrthoDB" id="446368at2759"/>
<dbReference type="GO" id="GO:0022857">
    <property type="term" value="F:transmembrane transporter activity"/>
    <property type="evidence" value="ECO:0007669"/>
    <property type="project" value="InterPro"/>
</dbReference>
<feature type="compositionally biased region" description="Basic and acidic residues" evidence="8">
    <location>
        <begin position="568"/>
        <end position="587"/>
    </location>
</feature>
<feature type="transmembrane region" description="Helical" evidence="9">
    <location>
        <begin position="408"/>
        <end position="429"/>
    </location>
</feature>
<dbReference type="Pfam" id="PF07690">
    <property type="entry name" value="MFS_1"/>
    <property type="match status" value="1"/>
</dbReference>
<dbReference type="InterPro" id="IPR036259">
    <property type="entry name" value="MFS_trans_sf"/>
</dbReference>
<feature type="transmembrane region" description="Helical" evidence="9">
    <location>
        <begin position="302"/>
        <end position="321"/>
    </location>
</feature>
<evidence type="ECO:0000256" key="7">
    <source>
        <dbReference type="ARBA" id="ARBA00038459"/>
    </source>
</evidence>
<evidence type="ECO:0000313" key="11">
    <source>
        <dbReference type="EMBL" id="KAF2638067.1"/>
    </source>
</evidence>
<dbReference type="Proteomes" id="UP000799753">
    <property type="component" value="Unassembled WGS sequence"/>
</dbReference>
<dbReference type="CDD" id="cd17323">
    <property type="entry name" value="MFS_Tpo1_MDR_like"/>
    <property type="match status" value="1"/>
</dbReference>
<sequence length="649" mass="71444">MEKQPEHVDPESGRQGIPHFKLILEQGIVTDEIVNWDYEGAGTEDDPFVVEWIENDPRNPMTWGNTKKWLCTFCMAFATLTVSFCSSAFSGGVQQILKEFGVSQEIVTLGISLFVLGFALGPLLWAPFSELYGRQIVFLGTFLAFVAFNAAAAGSKNIWTLLILRFFGGAFGSSPLTNAGGVVADLFAAKERGLAMSIFSVAPFMGPVLGPIVGGFLGMTEGWRWVEGLMAIFSGLIFVVAILCTPETYPPVLLRRRAETLSKMTGKVYMSRGDIDQGKTSLGEAFATGLKRPWILLFTEPIVFLLSLYMAIIYGTLYMLFGAYPIVYRLGRGWNEGISGLPFAGVAIGMLAAVSYTIFYDNKRYLKCIKKSEGGFAAPEDRLPPCILGGIMLPVGLFWFAWTNSPGLPWPASVAAGIPFGFGMVLIFLSVMNYLIDAYTIFAASVLAGNGIIRSVFGAAFPLFTSQMYGGLGIHWASSIPGFLALACLPFPFLFYKYGAAIRKKCKYAAESEAFMQKLRGKAAASRSRRIDADDSDSSRTHADEAEELAEQQAIDYSYEDEAEPQFEEMKTEKEKEGEKDGGELQKVRTGGGRSVRSTRSRRSVRTIQEYYDNPYEIDRVHTRESFRPVRSRASSNAGKGISKIKSRQ</sequence>
<dbReference type="PANTHER" id="PTHR23502">
    <property type="entry name" value="MAJOR FACILITATOR SUPERFAMILY"/>
    <property type="match status" value="1"/>
</dbReference>
<evidence type="ECO:0000256" key="1">
    <source>
        <dbReference type="ARBA" id="ARBA00004651"/>
    </source>
</evidence>
<evidence type="ECO:0000256" key="6">
    <source>
        <dbReference type="ARBA" id="ARBA00023136"/>
    </source>
</evidence>
<proteinExistence type="inferred from homology"/>
<dbReference type="EMBL" id="MU006791">
    <property type="protein sequence ID" value="KAF2638067.1"/>
    <property type="molecule type" value="Genomic_DNA"/>
</dbReference>
<feature type="compositionally biased region" description="Basic and acidic residues" evidence="8">
    <location>
        <begin position="529"/>
        <end position="544"/>
    </location>
</feature>
<keyword evidence="12" id="KW-1185">Reference proteome</keyword>
<evidence type="ECO:0000313" key="12">
    <source>
        <dbReference type="Proteomes" id="UP000799753"/>
    </source>
</evidence>
<feature type="region of interest" description="Disordered" evidence="8">
    <location>
        <begin position="562"/>
        <end position="606"/>
    </location>
</feature>
<evidence type="ECO:0000256" key="8">
    <source>
        <dbReference type="SAM" id="MobiDB-lite"/>
    </source>
</evidence>
<name>A0A6A6RS86_9PLEO</name>
<gene>
    <name evidence="11" type="ORF">P280DRAFT_471726</name>
</gene>
<evidence type="ECO:0000256" key="5">
    <source>
        <dbReference type="ARBA" id="ARBA00022989"/>
    </source>
</evidence>
<feature type="transmembrane region" description="Helical" evidence="9">
    <location>
        <begin position="106"/>
        <end position="124"/>
    </location>
</feature>
<dbReference type="PANTHER" id="PTHR23502:SF186">
    <property type="entry name" value="MAJOR FACILITATOR SUPERFAMILY (MFS) PROFILE DOMAIN-CONTAINING PROTEIN"/>
    <property type="match status" value="1"/>
</dbReference>
<feature type="transmembrane region" description="Helical" evidence="9">
    <location>
        <begin position="229"/>
        <end position="249"/>
    </location>
</feature>
<dbReference type="SUPFAM" id="SSF103473">
    <property type="entry name" value="MFS general substrate transporter"/>
    <property type="match status" value="1"/>
</dbReference>
<evidence type="ECO:0000256" key="2">
    <source>
        <dbReference type="ARBA" id="ARBA00022448"/>
    </source>
</evidence>
<accession>A0A6A6RS86</accession>
<organism evidence="11 12">
    <name type="scientific">Massarina eburnea CBS 473.64</name>
    <dbReference type="NCBI Taxonomy" id="1395130"/>
    <lineage>
        <taxon>Eukaryota</taxon>
        <taxon>Fungi</taxon>
        <taxon>Dikarya</taxon>
        <taxon>Ascomycota</taxon>
        <taxon>Pezizomycotina</taxon>
        <taxon>Dothideomycetes</taxon>
        <taxon>Pleosporomycetidae</taxon>
        <taxon>Pleosporales</taxon>
        <taxon>Massarineae</taxon>
        <taxon>Massarinaceae</taxon>
        <taxon>Massarina</taxon>
    </lineage>
</organism>
<feature type="transmembrane region" description="Helical" evidence="9">
    <location>
        <begin position="383"/>
        <end position="402"/>
    </location>
</feature>
<evidence type="ECO:0000256" key="9">
    <source>
        <dbReference type="SAM" id="Phobius"/>
    </source>
</evidence>
<feature type="region of interest" description="Disordered" evidence="8">
    <location>
        <begin position="621"/>
        <end position="649"/>
    </location>
</feature>
<feature type="transmembrane region" description="Helical" evidence="9">
    <location>
        <begin position="441"/>
        <end position="464"/>
    </location>
</feature>
<dbReference type="FunFam" id="1.20.1250.20:FF:000266">
    <property type="entry name" value="MFS multidrug transporter, putative"/>
    <property type="match status" value="1"/>
</dbReference>
<dbReference type="InterPro" id="IPR011701">
    <property type="entry name" value="MFS"/>
</dbReference>
<keyword evidence="3" id="KW-1003">Cell membrane</keyword>
<dbReference type="GO" id="GO:0005886">
    <property type="term" value="C:plasma membrane"/>
    <property type="evidence" value="ECO:0007669"/>
    <property type="project" value="UniProtKB-SubCell"/>
</dbReference>
<comment type="subcellular location">
    <subcellularLocation>
        <location evidence="1">Cell membrane</location>
        <topology evidence="1">Multi-pass membrane protein</topology>
    </subcellularLocation>
</comment>